<dbReference type="Proteomes" id="UP001353858">
    <property type="component" value="Unassembled WGS sequence"/>
</dbReference>
<evidence type="ECO:0000313" key="2">
    <source>
        <dbReference type="Proteomes" id="UP001353858"/>
    </source>
</evidence>
<sequence>MNFIINILEYFIILSMAGSKISNTVNLAEPNIDEMEDLVCYQCTADSRDVDKTCDSSFLKLATSEEKYNMTYQFYKYNNYSVTIRGCTKKVDEAGSALREGCMFLFPLNSNVQETVICICNGHRCNHSNKLIISKIFKIVLIIAFTQF</sequence>
<accession>A0AAN7PFQ6</accession>
<protein>
    <recommendedName>
        <fullName evidence="3">Protein quiver</fullName>
    </recommendedName>
</protein>
<name>A0AAN7PFQ6_9COLE</name>
<evidence type="ECO:0000313" key="1">
    <source>
        <dbReference type="EMBL" id="KAK4884483.1"/>
    </source>
</evidence>
<organism evidence="1 2">
    <name type="scientific">Aquatica leii</name>
    <dbReference type="NCBI Taxonomy" id="1421715"/>
    <lineage>
        <taxon>Eukaryota</taxon>
        <taxon>Metazoa</taxon>
        <taxon>Ecdysozoa</taxon>
        <taxon>Arthropoda</taxon>
        <taxon>Hexapoda</taxon>
        <taxon>Insecta</taxon>
        <taxon>Pterygota</taxon>
        <taxon>Neoptera</taxon>
        <taxon>Endopterygota</taxon>
        <taxon>Coleoptera</taxon>
        <taxon>Polyphaga</taxon>
        <taxon>Elateriformia</taxon>
        <taxon>Elateroidea</taxon>
        <taxon>Lampyridae</taxon>
        <taxon>Luciolinae</taxon>
        <taxon>Aquatica</taxon>
    </lineage>
</organism>
<dbReference type="EMBL" id="JARPUR010000001">
    <property type="protein sequence ID" value="KAK4884483.1"/>
    <property type="molecule type" value="Genomic_DNA"/>
</dbReference>
<proteinExistence type="predicted"/>
<reference evidence="2" key="1">
    <citation type="submission" date="2023-01" db="EMBL/GenBank/DDBJ databases">
        <title>Key to firefly adult light organ development and bioluminescence: homeobox transcription factors regulate luciferase expression and transportation to peroxisome.</title>
        <authorList>
            <person name="Fu X."/>
        </authorList>
    </citation>
    <scope>NUCLEOTIDE SEQUENCE [LARGE SCALE GENOMIC DNA]</scope>
</reference>
<keyword evidence="2" id="KW-1185">Reference proteome</keyword>
<gene>
    <name evidence="1" type="ORF">RN001_000754</name>
</gene>
<dbReference type="AlphaFoldDB" id="A0AAN7PFQ6"/>
<evidence type="ECO:0008006" key="3">
    <source>
        <dbReference type="Google" id="ProtNLM"/>
    </source>
</evidence>
<comment type="caution">
    <text evidence="1">The sequence shown here is derived from an EMBL/GenBank/DDBJ whole genome shotgun (WGS) entry which is preliminary data.</text>
</comment>